<dbReference type="Pfam" id="PF00356">
    <property type="entry name" value="LacI"/>
    <property type="match status" value="1"/>
</dbReference>
<keyword evidence="3" id="KW-0238">DNA-binding</keyword>
<dbReference type="SUPFAM" id="SSF47413">
    <property type="entry name" value="lambda repressor-like DNA-binding domains"/>
    <property type="match status" value="1"/>
</dbReference>
<sequence>MAGDPPSRVTSLDVARRAGVSQSAVSRVFTPGASASKRTVEKVRKAAEELGYRPNVLARAMITGKSRIIGLVVAYLDNHFYPLAVERLSVELQRQGYHVLVFMASNTIGDVQSVMQEILDYQVDGIVLASVSMSSVLAGRCDDLGIPVVLFNRTQPDPRLASVVTDNHEGGRQIAHHLVAGGAARIGYIAGFEGASTQIEREAGFLEGLDEAGARLEFRGVGNFQHETARAAALEMFAGRDRPDAVFVCNDHMAFAVMDVLRAKLGLDVPGDVAVAGFDDVPIASWAAYDLTSFRQPLDAMVSRTVEVLMERIADDAVTPRRHTLQGELVRRSSTRPTEDRA</sequence>
<dbReference type="PATRIC" id="fig|1123501.6.peg.1457"/>
<dbReference type="InterPro" id="IPR046335">
    <property type="entry name" value="LacI/GalR-like_sensor"/>
</dbReference>
<name>A0A0D0PEH0_9RHOB</name>
<dbReference type="AlphaFoldDB" id="A0A0D0PEH0"/>
<dbReference type="PROSITE" id="PS50932">
    <property type="entry name" value="HTH_LACI_2"/>
    <property type="match status" value="1"/>
</dbReference>
<keyword evidence="7" id="KW-1185">Reference proteome</keyword>
<proteinExistence type="predicted"/>
<dbReference type="GO" id="GO:0000976">
    <property type="term" value="F:transcription cis-regulatory region binding"/>
    <property type="evidence" value="ECO:0007669"/>
    <property type="project" value="TreeGrafter"/>
</dbReference>
<dbReference type="STRING" id="1123501.Wenmar_01371"/>
<dbReference type="SUPFAM" id="SSF53822">
    <property type="entry name" value="Periplasmic binding protein-like I"/>
    <property type="match status" value="1"/>
</dbReference>
<evidence type="ECO:0000313" key="7">
    <source>
        <dbReference type="Proteomes" id="UP000035100"/>
    </source>
</evidence>
<dbReference type="RefSeq" id="WP_018301267.1">
    <property type="nucleotide sequence ID" value="NZ_KB902276.1"/>
</dbReference>
<keyword evidence="1" id="KW-0678">Repressor</keyword>
<dbReference type="PANTHER" id="PTHR30146">
    <property type="entry name" value="LACI-RELATED TRANSCRIPTIONAL REPRESSOR"/>
    <property type="match status" value="1"/>
</dbReference>
<dbReference type="Gene3D" id="3.40.50.2300">
    <property type="match status" value="2"/>
</dbReference>
<accession>A0A0D0PEH0</accession>
<gene>
    <name evidence="6" type="ORF">Wenmar_01371</name>
</gene>
<dbReference type="CDD" id="cd01392">
    <property type="entry name" value="HTH_LacI"/>
    <property type="match status" value="1"/>
</dbReference>
<dbReference type="Gene3D" id="1.10.260.40">
    <property type="entry name" value="lambda repressor-like DNA-binding domains"/>
    <property type="match status" value="1"/>
</dbReference>
<dbReference type="InterPro" id="IPR000843">
    <property type="entry name" value="HTH_LacI"/>
</dbReference>
<keyword evidence="2" id="KW-0805">Transcription regulation</keyword>
<evidence type="ECO:0000256" key="2">
    <source>
        <dbReference type="ARBA" id="ARBA00023015"/>
    </source>
</evidence>
<dbReference type="PANTHER" id="PTHR30146:SF95">
    <property type="entry name" value="RIBOSE OPERON REPRESSOR"/>
    <property type="match status" value="1"/>
</dbReference>
<dbReference type="InterPro" id="IPR010982">
    <property type="entry name" value="Lambda_DNA-bd_dom_sf"/>
</dbReference>
<dbReference type="CDD" id="cd06278">
    <property type="entry name" value="PBP1_LacI-like"/>
    <property type="match status" value="1"/>
</dbReference>
<organism evidence="6 7">
    <name type="scientific">Wenxinia marina DSM 24838</name>
    <dbReference type="NCBI Taxonomy" id="1123501"/>
    <lineage>
        <taxon>Bacteria</taxon>
        <taxon>Pseudomonadati</taxon>
        <taxon>Pseudomonadota</taxon>
        <taxon>Alphaproteobacteria</taxon>
        <taxon>Rhodobacterales</taxon>
        <taxon>Roseobacteraceae</taxon>
        <taxon>Wenxinia</taxon>
    </lineage>
</organism>
<evidence type="ECO:0000313" key="6">
    <source>
        <dbReference type="EMBL" id="KIQ69801.1"/>
    </source>
</evidence>
<dbReference type="SMART" id="SM00354">
    <property type="entry name" value="HTH_LACI"/>
    <property type="match status" value="1"/>
</dbReference>
<evidence type="ECO:0000256" key="1">
    <source>
        <dbReference type="ARBA" id="ARBA00022491"/>
    </source>
</evidence>
<evidence type="ECO:0000259" key="5">
    <source>
        <dbReference type="PROSITE" id="PS50932"/>
    </source>
</evidence>
<keyword evidence="4" id="KW-0804">Transcription</keyword>
<feature type="domain" description="HTH lacI-type" evidence="5">
    <location>
        <begin position="9"/>
        <end position="63"/>
    </location>
</feature>
<evidence type="ECO:0000256" key="3">
    <source>
        <dbReference type="ARBA" id="ARBA00023125"/>
    </source>
</evidence>
<dbReference type="OrthoDB" id="8433438at2"/>
<evidence type="ECO:0000256" key="4">
    <source>
        <dbReference type="ARBA" id="ARBA00023163"/>
    </source>
</evidence>
<comment type="caution">
    <text evidence="6">The sequence shown here is derived from an EMBL/GenBank/DDBJ whole genome shotgun (WGS) entry which is preliminary data.</text>
</comment>
<dbReference type="Pfam" id="PF13377">
    <property type="entry name" value="Peripla_BP_3"/>
    <property type="match status" value="1"/>
</dbReference>
<dbReference type="Proteomes" id="UP000035100">
    <property type="component" value="Unassembled WGS sequence"/>
</dbReference>
<protein>
    <submittedName>
        <fullName evidence="6">Transcriptional regulator, LacI family</fullName>
    </submittedName>
</protein>
<dbReference type="EMBL" id="AONG01000008">
    <property type="protein sequence ID" value="KIQ69801.1"/>
    <property type="molecule type" value="Genomic_DNA"/>
</dbReference>
<dbReference type="GO" id="GO:0003700">
    <property type="term" value="F:DNA-binding transcription factor activity"/>
    <property type="evidence" value="ECO:0007669"/>
    <property type="project" value="TreeGrafter"/>
</dbReference>
<dbReference type="InterPro" id="IPR028082">
    <property type="entry name" value="Peripla_BP_I"/>
</dbReference>
<reference evidence="6 7" key="1">
    <citation type="submission" date="2013-01" db="EMBL/GenBank/DDBJ databases">
        <authorList>
            <person name="Fiebig A."/>
            <person name="Goeker M."/>
            <person name="Klenk H.-P.P."/>
        </authorList>
    </citation>
    <scope>NUCLEOTIDE SEQUENCE [LARGE SCALE GENOMIC DNA]</scope>
    <source>
        <strain evidence="6 7">DSM 24838</strain>
    </source>
</reference>
<dbReference type="eggNOG" id="COG1609">
    <property type="taxonomic scope" value="Bacteria"/>
</dbReference>